<feature type="transmembrane region" description="Helical" evidence="1">
    <location>
        <begin position="12"/>
        <end position="38"/>
    </location>
</feature>
<dbReference type="InterPro" id="IPR006527">
    <property type="entry name" value="F-box-assoc_dom_typ1"/>
</dbReference>
<reference evidence="3" key="1">
    <citation type="submission" date="2023-03" db="EMBL/GenBank/DDBJ databases">
        <authorList>
            <person name="Julca I."/>
        </authorList>
    </citation>
    <scope>NUCLEOTIDE SEQUENCE</scope>
</reference>
<dbReference type="PANTHER" id="PTHR31672:SF13">
    <property type="entry name" value="F-BOX PROTEIN CPR30-LIKE"/>
    <property type="match status" value="1"/>
</dbReference>
<feature type="domain" description="F-box" evidence="2">
    <location>
        <begin position="10"/>
        <end position="50"/>
    </location>
</feature>
<dbReference type="SMART" id="SM00256">
    <property type="entry name" value="FBOX"/>
    <property type="match status" value="1"/>
</dbReference>
<accession>A0AAV1C4W9</accession>
<dbReference type="InterPro" id="IPR001810">
    <property type="entry name" value="F-box_dom"/>
</dbReference>
<dbReference type="Proteomes" id="UP001161247">
    <property type="component" value="Chromosome 1"/>
</dbReference>
<dbReference type="InterPro" id="IPR036047">
    <property type="entry name" value="F-box-like_dom_sf"/>
</dbReference>
<evidence type="ECO:0000313" key="3">
    <source>
        <dbReference type="EMBL" id="CAI9090083.1"/>
    </source>
</evidence>
<keyword evidence="4" id="KW-1185">Reference proteome</keyword>
<proteinExistence type="predicted"/>
<keyword evidence="1" id="KW-1133">Transmembrane helix</keyword>
<evidence type="ECO:0000313" key="4">
    <source>
        <dbReference type="Proteomes" id="UP001161247"/>
    </source>
</evidence>
<dbReference type="Pfam" id="PF07734">
    <property type="entry name" value="FBA_1"/>
    <property type="match status" value="1"/>
</dbReference>
<dbReference type="SUPFAM" id="SSF81383">
    <property type="entry name" value="F-box domain"/>
    <property type="match status" value="1"/>
</dbReference>
<evidence type="ECO:0000256" key="1">
    <source>
        <dbReference type="SAM" id="Phobius"/>
    </source>
</evidence>
<dbReference type="AlphaFoldDB" id="A0AAV1C4W9"/>
<dbReference type="Pfam" id="PF00646">
    <property type="entry name" value="F-box"/>
    <property type="match status" value="1"/>
</dbReference>
<keyword evidence="1" id="KW-0472">Membrane</keyword>
<protein>
    <submittedName>
        <fullName evidence="3">OLC1v1024773C1</fullName>
    </submittedName>
</protein>
<dbReference type="EMBL" id="OX459118">
    <property type="protein sequence ID" value="CAI9090083.1"/>
    <property type="molecule type" value="Genomic_DNA"/>
</dbReference>
<evidence type="ECO:0000259" key="2">
    <source>
        <dbReference type="SMART" id="SM00256"/>
    </source>
</evidence>
<dbReference type="Gene3D" id="1.20.1280.50">
    <property type="match status" value="1"/>
</dbReference>
<gene>
    <name evidence="3" type="ORF">OLC1_LOCUS2323</name>
</gene>
<name>A0AAV1C4W9_OLDCO</name>
<dbReference type="PANTHER" id="PTHR31672">
    <property type="entry name" value="BNACNNG10540D PROTEIN"/>
    <property type="match status" value="1"/>
</dbReference>
<keyword evidence="1" id="KW-0812">Transmembrane</keyword>
<sequence>MESFWHLQDLPWGIIMNILMFLPVEALVCLMCVSKFWYSFIASREFINHHFQASRNGGNKFLLCGPNIIGGNPLKPFKSLSYMNPLDLSCMKKIPCEINSNCCQIVSSCAGLVCLTDSDRYGVVIHLWNPFIRKSLKITSSSIGVENFTFDDFTQLVLGFGYIFETNEHKIVRIVYVEEPDDEEEEDDFFHARNMIAAHNPGQVVISSYFLDASTSVASQNVTHVEVFSLKTNTWREIKAPNVALWYLCDSFSRAFLNNCVHWRAFRKDDTMDAPVILSFDFLNEVFGEIKLPDQYNFQVSMINEVTVYNGKLSFLTAQNLYATNQQRCSFFIMDEYGNESSWSTLFNVVLNGIVHVPTMITVEDEIVYVKSNVDEGTIELYLHNFRSNETRAFGKNLIEGADNMDFLPMMSSLILLDPKDEFMEIDEEKL</sequence>
<organism evidence="3 4">
    <name type="scientific">Oldenlandia corymbosa var. corymbosa</name>
    <dbReference type="NCBI Taxonomy" id="529605"/>
    <lineage>
        <taxon>Eukaryota</taxon>
        <taxon>Viridiplantae</taxon>
        <taxon>Streptophyta</taxon>
        <taxon>Embryophyta</taxon>
        <taxon>Tracheophyta</taxon>
        <taxon>Spermatophyta</taxon>
        <taxon>Magnoliopsida</taxon>
        <taxon>eudicotyledons</taxon>
        <taxon>Gunneridae</taxon>
        <taxon>Pentapetalae</taxon>
        <taxon>asterids</taxon>
        <taxon>lamiids</taxon>
        <taxon>Gentianales</taxon>
        <taxon>Rubiaceae</taxon>
        <taxon>Rubioideae</taxon>
        <taxon>Spermacoceae</taxon>
        <taxon>Hedyotis-Oldenlandia complex</taxon>
        <taxon>Oldenlandia</taxon>
    </lineage>
</organism>
<dbReference type="InterPro" id="IPR050796">
    <property type="entry name" value="SCF_F-box_component"/>
</dbReference>
<dbReference type="InterPro" id="IPR017451">
    <property type="entry name" value="F-box-assoc_interact_dom"/>
</dbReference>
<dbReference type="NCBIfam" id="TIGR01640">
    <property type="entry name" value="F_box_assoc_1"/>
    <property type="match status" value="1"/>
</dbReference>